<dbReference type="WBParaSite" id="scf7180000419226.g3544">
    <property type="protein sequence ID" value="scf7180000419226.g3544"/>
    <property type="gene ID" value="scf7180000419226.g3544"/>
</dbReference>
<proteinExistence type="predicted"/>
<feature type="region of interest" description="Disordered" evidence="1">
    <location>
        <begin position="1"/>
        <end position="123"/>
    </location>
</feature>
<organism evidence="2 3">
    <name type="scientific">Meloidogyne floridensis</name>
    <dbReference type="NCBI Taxonomy" id="298350"/>
    <lineage>
        <taxon>Eukaryota</taxon>
        <taxon>Metazoa</taxon>
        <taxon>Ecdysozoa</taxon>
        <taxon>Nematoda</taxon>
        <taxon>Chromadorea</taxon>
        <taxon>Rhabditida</taxon>
        <taxon>Tylenchina</taxon>
        <taxon>Tylenchomorpha</taxon>
        <taxon>Tylenchoidea</taxon>
        <taxon>Meloidogynidae</taxon>
        <taxon>Meloidogyninae</taxon>
        <taxon>Meloidogyne</taxon>
    </lineage>
</organism>
<feature type="compositionally biased region" description="Basic and acidic residues" evidence="1">
    <location>
        <begin position="35"/>
        <end position="45"/>
    </location>
</feature>
<feature type="compositionally biased region" description="Polar residues" evidence="1">
    <location>
        <begin position="49"/>
        <end position="69"/>
    </location>
</feature>
<dbReference type="AlphaFoldDB" id="A0A915NPM4"/>
<accession>A0A915NPM4</accession>
<sequence>MRENTLDVANPTSKHIAKTSGESSERTFQESSTESEGKDEFDFRLRKYATNSDTPNSSDDGSLNSNADQYSLPEIPQMVSTRVGRYQKSFQESSTESEGKDEFTFRKLPSVDGSLNPNAEPYSLPKIPQMVSTDGIYSHQASSANTTLSKNSSSSKSVCFLLDKYGLLENNDFVKSSVPDPNLRKKSNLNASAKAFYPQAIKQSLISHYGSLPNSLYEGRNQQFQQIFGQKYPSNENIASSSKMHINYHNLEYPPTGHYLIFIKIIIFHQDYALKAYYTFNDIILLNKPTDI</sequence>
<evidence type="ECO:0000256" key="1">
    <source>
        <dbReference type="SAM" id="MobiDB-lite"/>
    </source>
</evidence>
<dbReference type="Proteomes" id="UP000887560">
    <property type="component" value="Unplaced"/>
</dbReference>
<name>A0A915NPM4_9BILA</name>
<evidence type="ECO:0000313" key="2">
    <source>
        <dbReference type="Proteomes" id="UP000887560"/>
    </source>
</evidence>
<keyword evidence="2" id="KW-1185">Reference proteome</keyword>
<protein>
    <submittedName>
        <fullName evidence="3">Uncharacterized protein</fullName>
    </submittedName>
</protein>
<reference evidence="3" key="1">
    <citation type="submission" date="2022-11" db="UniProtKB">
        <authorList>
            <consortium name="WormBaseParasite"/>
        </authorList>
    </citation>
    <scope>IDENTIFICATION</scope>
</reference>
<evidence type="ECO:0000313" key="3">
    <source>
        <dbReference type="WBParaSite" id="scf7180000419226.g3544"/>
    </source>
</evidence>